<feature type="domain" description="Fimbrial-type adhesion" evidence="6">
    <location>
        <begin position="301"/>
        <end position="457"/>
    </location>
</feature>
<dbReference type="EMBL" id="LJPX01000273">
    <property type="protein sequence ID" value="KPW74843.1"/>
    <property type="molecule type" value="Genomic_DNA"/>
</dbReference>
<keyword evidence="3" id="KW-0732">Signal</keyword>
<dbReference type="GO" id="GO:0009289">
    <property type="term" value="C:pilus"/>
    <property type="evidence" value="ECO:0007669"/>
    <property type="project" value="UniProtKB-SubCell"/>
</dbReference>
<dbReference type="PANTHER" id="PTHR33420:SF3">
    <property type="entry name" value="FIMBRIAL SUBUNIT ELFA"/>
    <property type="match status" value="1"/>
</dbReference>
<sequence>MRRPGQRCAGQHPGHRRARRADFAVYRHAGPNPRCPLGREKRPSVSSAHRPRRHASGQGLPNARHDVYPVTSDLSHPRHCYFRNHPMNTALNALLPSLILLGTSYSAAAYSEEPDDTPSNDCYWVSSPGIKDYRRDIGTLYVPKDAAVGTFIGSIDMLNATPDQAGLEAACKNDGTALLEFNATATAPIFSGTVEPINGEDLTGKILQTNIPGVGVRVRLEFPYDRNCPNCFTPVGGSASVPFIGLNDHEKMLTSLRFLHLNNYVTLVKTGPIPSGPNVLNGSELFSASVTTLGRIMKFGLTGTILQAQCSVGADPISADPVQLGEWDSADFTGPGFTTPAVPFSIALSNCETYTGAGFVATAHIQLDGVEGSVPEGPVGNGVFTLTSDSDAKGMGIQVLKGDGVTPMELQTEVPIMAITPGNVVLNFYARFYQTQASSAIRPGKAKGALSFTMTYK</sequence>
<comment type="caution">
    <text evidence="7">The sequence shown here is derived from an EMBL/GenBank/DDBJ whole genome shotgun (WGS) entry which is preliminary data.</text>
</comment>
<protein>
    <submittedName>
        <fullName evidence="7">Fimbrial protein</fullName>
    </submittedName>
</protein>
<evidence type="ECO:0000313" key="7">
    <source>
        <dbReference type="EMBL" id="KPW74843.1"/>
    </source>
</evidence>
<dbReference type="Gene3D" id="2.60.40.1090">
    <property type="entry name" value="Fimbrial-type adhesion domain"/>
    <property type="match status" value="1"/>
</dbReference>
<dbReference type="GO" id="GO:0043709">
    <property type="term" value="P:cell adhesion involved in single-species biofilm formation"/>
    <property type="evidence" value="ECO:0007669"/>
    <property type="project" value="TreeGrafter"/>
</dbReference>
<reference evidence="7 8" key="1">
    <citation type="submission" date="2015-09" db="EMBL/GenBank/DDBJ databases">
        <title>Genome announcement of multiple Pseudomonas syringae strains.</title>
        <authorList>
            <person name="Thakur S."/>
            <person name="Wang P.W."/>
            <person name="Gong Y."/>
            <person name="Weir B.S."/>
            <person name="Guttman D.S."/>
        </authorList>
    </citation>
    <scope>NUCLEOTIDE SEQUENCE [LARGE SCALE GENOMIC DNA]</scope>
    <source>
        <strain evidence="7 8">ICMP2823</strain>
    </source>
</reference>
<name>A0A0P9QVB5_PSECA</name>
<evidence type="ECO:0000256" key="4">
    <source>
        <dbReference type="ARBA" id="ARBA00023263"/>
    </source>
</evidence>
<evidence type="ECO:0000313" key="8">
    <source>
        <dbReference type="Proteomes" id="UP000050564"/>
    </source>
</evidence>
<evidence type="ECO:0000259" key="6">
    <source>
        <dbReference type="Pfam" id="PF00419"/>
    </source>
</evidence>
<accession>A0A0P9QVB5</accession>
<comment type="similarity">
    <text evidence="2">Belongs to the fimbrial protein family.</text>
</comment>
<proteinExistence type="inferred from homology"/>
<gene>
    <name evidence="7" type="ORF">ALO81_05200</name>
</gene>
<keyword evidence="4" id="KW-0281">Fimbrium</keyword>
<evidence type="ECO:0000256" key="2">
    <source>
        <dbReference type="ARBA" id="ARBA00006671"/>
    </source>
</evidence>
<comment type="subcellular location">
    <subcellularLocation>
        <location evidence="1">Fimbrium</location>
    </subcellularLocation>
</comment>
<dbReference type="Pfam" id="PF00419">
    <property type="entry name" value="Fimbrial"/>
    <property type="match status" value="1"/>
</dbReference>
<dbReference type="SUPFAM" id="SSF49401">
    <property type="entry name" value="Bacterial adhesins"/>
    <property type="match status" value="1"/>
</dbReference>
<evidence type="ECO:0000256" key="1">
    <source>
        <dbReference type="ARBA" id="ARBA00004561"/>
    </source>
</evidence>
<dbReference type="InterPro" id="IPR050263">
    <property type="entry name" value="Bact_Fimbrial_Adh_Pro"/>
</dbReference>
<dbReference type="InterPro" id="IPR036937">
    <property type="entry name" value="Adhesion_dom_fimbrial_sf"/>
</dbReference>
<dbReference type="InterPro" id="IPR000259">
    <property type="entry name" value="Adhesion_dom_fimbrial"/>
</dbReference>
<organism evidence="7 8">
    <name type="scientific">Pseudomonas cannabina</name>
    <dbReference type="NCBI Taxonomy" id="86840"/>
    <lineage>
        <taxon>Bacteria</taxon>
        <taxon>Pseudomonadati</taxon>
        <taxon>Pseudomonadota</taxon>
        <taxon>Gammaproteobacteria</taxon>
        <taxon>Pseudomonadales</taxon>
        <taxon>Pseudomonadaceae</taxon>
        <taxon>Pseudomonas</taxon>
    </lineage>
</organism>
<evidence type="ECO:0000256" key="3">
    <source>
        <dbReference type="ARBA" id="ARBA00022729"/>
    </source>
</evidence>
<dbReference type="PATRIC" id="fig|86840.3.peg.5523"/>
<dbReference type="PANTHER" id="PTHR33420">
    <property type="entry name" value="FIMBRIAL SUBUNIT ELFA-RELATED"/>
    <property type="match status" value="1"/>
</dbReference>
<dbReference type="AlphaFoldDB" id="A0A0P9QVB5"/>
<evidence type="ECO:0000256" key="5">
    <source>
        <dbReference type="SAM" id="MobiDB-lite"/>
    </source>
</evidence>
<dbReference type="Proteomes" id="UP000050564">
    <property type="component" value="Unassembled WGS sequence"/>
</dbReference>
<dbReference type="Gene3D" id="2.60.40.3310">
    <property type="match status" value="1"/>
</dbReference>
<feature type="region of interest" description="Disordered" evidence="5">
    <location>
        <begin position="26"/>
        <end position="65"/>
    </location>
</feature>
<dbReference type="InterPro" id="IPR008966">
    <property type="entry name" value="Adhesion_dom_sf"/>
</dbReference>